<protein>
    <submittedName>
        <fullName evidence="1">Uncharacterized protein</fullName>
    </submittedName>
</protein>
<evidence type="ECO:0000313" key="1">
    <source>
        <dbReference type="EMBL" id="KAG5593350.1"/>
    </source>
</evidence>
<keyword evidence="2" id="KW-1185">Reference proteome</keyword>
<comment type="caution">
    <text evidence="1">The sequence shown here is derived from an EMBL/GenBank/DDBJ whole genome shotgun (WGS) entry which is preliminary data.</text>
</comment>
<dbReference type="OrthoDB" id="550575at2759"/>
<dbReference type="Proteomes" id="UP000824120">
    <property type="component" value="Chromosome 8"/>
</dbReference>
<proteinExistence type="predicted"/>
<organism evidence="1 2">
    <name type="scientific">Solanum commersonii</name>
    <name type="common">Commerson's wild potato</name>
    <name type="synonym">Commerson's nightshade</name>
    <dbReference type="NCBI Taxonomy" id="4109"/>
    <lineage>
        <taxon>Eukaryota</taxon>
        <taxon>Viridiplantae</taxon>
        <taxon>Streptophyta</taxon>
        <taxon>Embryophyta</taxon>
        <taxon>Tracheophyta</taxon>
        <taxon>Spermatophyta</taxon>
        <taxon>Magnoliopsida</taxon>
        <taxon>eudicotyledons</taxon>
        <taxon>Gunneridae</taxon>
        <taxon>Pentapetalae</taxon>
        <taxon>asterids</taxon>
        <taxon>lamiids</taxon>
        <taxon>Solanales</taxon>
        <taxon>Solanaceae</taxon>
        <taxon>Solanoideae</taxon>
        <taxon>Solaneae</taxon>
        <taxon>Solanum</taxon>
    </lineage>
</organism>
<name>A0A9J5Y2J5_SOLCO</name>
<accession>A0A9J5Y2J5</accession>
<evidence type="ECO:0000313" key="2">
    <source>
        <dbReference type="Proteomes" id="UP000824120"/>
    </source>
</evidence>
<reference evidence="1 2" key="1">
    <citation type="submission" date="2020-09" db="EMBL/GenBank/DDBJ databases">
        <title>De no assembly of potato wild relative species, Solanum commersonii.</title>
        <authorList>
            <person name="Cho K."/>
        </authorList>
    </citation>
    <scope>NUCLEOTIDE SEQUENCE [LARGE SCALE GENOMIC DNA]</scope>
    <source>
        <strain evidence="1">LZ3.2</strain>
        <tissue evidence="1">Leaf</tissue>
    </source>
</reference>
<gene>
    <name evidence="1" type="ORF">H5410_043864</name>
</gene>
<dbReference type="AlphaFoldDB" id="A0A9J5Y2J5"/>
<sequence>MDSQLVEMCMESATESLDAVEAWRRQRRTLEMMPSQLAEALLHRLLRRRLLFPSLLDYGAAQVVINALQPEAYVAL</sequence>
<dbReference type="EMBL" id="JACXVP010000008">
    <property type="protein sequence ID" value="KAG5593350.1"/>
    <property type="molecule type" value="Genomic_DNA"/>
</dbReference>